<dbReference type="Proteomes" id="UP000009144">
    <property type="component" value="Chromosome"/>
</dbReference>
<dbReference type="STRING" id="754476.Q7A_769"/>
<protein>
    <submittedName>
        <fullName evidence="1">Uncharacterized protein</fullName>
    </submittedName>
</protein>
<reference evidence="1 2" key="1">
    <citation type="journal article" date="2012" name="J. Bacteriol.">
        <title>Complete genome sequences of Methylophaga sp. strain JAM1 and Methylophaga sp. strain JAM7.</title>
        <authorList>
            <person name="Villeneuve C."/>
            <person name="Martineau C."/>
            <person name="Mauffrey F."/>
            <person name="Villemur R."/>
        </authorList>
    </citation>
    <scope>NUCLEOTIDE SEQUENCE [LARGE SCALE GENOMIC DNA]</scope>
    <source>
        <strain evidence="1 2">JAM1</strain>
    </source>
</reference>
<dbReference type="RefSeq" id="WP_014705989.1">
    <property type="nucleotide sequence ID" value="NC_017857.3"/>
</dbReference>
<keyword evidence="2" id="KW-1185">Reference proteome</keyword>
<dbReference type="HOGENOM" id="CLU_143520_0_0_6"/>
<accession>I1XGU5</accession>
<dbReference type="Pfam" id="PF20134">
    <property type="entry name" value="DUF6524"/>
    <property type="match status" value="1"/>
</dbReference>
<dbReference type="InterPro" id="IPR045387">
    <property type="entry name" value="DUF6524"/>
</dbReference>
<name>I1XGU5_METNJ</name>
<dbReference type="eggNOG" id="ENOG50316QI">
    <property type="taxonomic scope" value="Bacteria"/>
</dbReference>
<evidence type="ECO:0000313" key="1">
    <source>
        <dbReference type="EMBL" id="AFI83614.1"/>
    </source>
</evidence>
<dbReference type="PATRIC" id="fig|754476.3.peg.758"/>
<sequence>MAQRFNSKGFLLRLLFAVLLVFISYNPSGYSYYHWANDALFGNAGMNITPPFAMATVIILIGWTVYLRATFRSLGGFGLILAFAFFAIIIWWLFDLGILELRHHAAFTYIILFLIAAVLAVGMSWSHIRRRLSGQADMDDVDE</sequence>
<proteinExistence type="predicted"/>
<dbReference type="AlphaFoldDB" id="I1XGU5"/>
<reference evidence="1 2" key="2">
    <citation type="journal article" date="2013" name="Int. J. Syst. Evol. Microbiol.">
        <title>Methylophaga nitratireducenticrescens sp. nov. and Methylophaga frappieri sp. nov., isolated from the biofilm of the methanol-fed denitrification system treating the seawater at the Montreal Biodome.</title>
        <authorList>
            <person name="Villeneuve C."/>
            <person name="Martineau C."/>
            <person name="Mauffrey F."/>
            <person name="Villemur R."/>
        </authorList>
    </citation>
    <scope>NUCLEOTIDE SEQUENCE [LARGE SCALE GENOMIC DNA]</scope>
    <source>
        <strain evidence="1 2">JAM1</strain>
    </source>
</reference>
<dbReference type="EMBL" id="CP003390">
    <property type="protein sequence ID" value="AFI83614.1"/>
    <property type="molecule type" value="Genomic_DNA"/>
</dbReference>
<gene>
    <name evidence="1" type="ordered locus">Q7A_769</name>
</gene>
<dbReference type="KEGG" id="mej:Q7A_769"/>
<evidence type="ECO:0000313" key="2">
    <source>
        <dbReference type="Proteomes" id="UP000009144"/>
    </source>
</evidence>
<organism evidence="1 2">
    <name type="scientific">Methylophaga nitratireducenticrescens</name>
    <dbReference type="NCBI Taxonomy" id="754476"/>
    <lineage>
        <taxon>Bacteria</taxon>
        <taxon>Pseudomonadati</taxon>
        <taxon>Pseudomonadota</taxon>
        <taxon>Gammaproteobacteria</taxon>
        <taxon>Thiotrichales</taxon>
        <taxon>Piscirickettsiaceae</taxon>
        <taxon>Methylophaga</taxon>
    </lineage>
</organism>
<dbReference type="OrthoDB" id="7272344at2"/>